<evidence type="ECO:0000313" key="2">
    <source>
        <dbReference type="Proteomes" id="UP000604825"/>
    </source>
</evidence>
<name>A0A811RZ17_9POAL</name>
<accession>A0A811RZ17</accession>
<dbReference type="AlphaFoldDB" id="A0A811RZ17"/>
<reference evidence="1" key="1">
    <citation type="submission" date="2020-10" db="EMBL/GenBank/DDBJ databases">
        <authorList>
            <person name="Han B."/>
            <person name="Lu T."/>
            <person name="Zhao Q."/>
            <person name="Huang X."/>
            <person name="Zhao Y."/>
        </authorList>
    </citation>
    <scope>NUCLEOTIDE SEQUENCE</scope>
</reference>
<dbReference type="Proteomes" id="UP000604825">
    <property type="component" value="Unassembled WGS sequence"/>
</dbReference>
<keyword evidence="2" id="KW-1185">Reference proteome</keyword>
<evidence type="ECO:0000313" key="1">
    <source>
        <dbReference type="EMBL" id="CAD6334330.1"/>
    </source>
</evidence>
<organism evidence="1 2">
    <name type="scientific">Miscanthus lutarioriparius</name>
    <dbReference type="NCBI Taxonomy" id="422564"/>
    <lineage>
        <taxon>Eukaryota</taxon>
        <taxon>Viridiplantae</taxon>
        <taxon>Streptophyta</taxon>
        <taxon>Embryophyta</taxon>
        <taxon>Tracheophyta</taxon>
        <taxon>Spermatophyta</taxon>
        <taxon>Magnoliopsida</taxon>
        <taxon>Liliopsida</taxon>
        <taxon>Poales</taxon>
        <taxon>Poaceae</taxon>
        <taxon>PACMAD clade</taxon>
        <taxon>Panicoideae</taxon>
        <taxon>Andropogonodae</taxon>
        <taxon>Andropogoneae</taxon>
        <taxon>Saccharinae</taxon>
        <taxon>Miscanthus</taxon>
    </lineage>
</organism>
<comment type="caution">
    <text evidence="1">The sequence shown here is derived from an EMBL/GenBank/DDBJ whole genome shotgun (WGS) entry which is preliminary data.</text>
</comment>
<gene>
    <name evidence="1" type="ORF">NCGR_LOCUS58428</name>
</gene>
<dbReference type="EMBL" id="CAJGYO010000017">
    <property type="protein sequence ID" value="CAD6334330.1"/>
    <property type="molecule type" value="Genomic_DNA"/>
</dbReference>
<sequence>MASVAPPPCLCRSCGTCSSSGRSNYFVYLWFYTAPRWLFHICCHCSSSCILPKIINVLVVRNGLKIGKGKVAAQLQGIEFFTSKMGNLEPWPCQALNL</sequence>
<protein>
    <submittedName>
        <fullName evidence="1">Uncharacterized protein</fullName>
    </submittedName>
</protein>
<proteinExistence type="predicted"/>